<comment type="caution">
    <text evidence="2">The sequence shown here is derived from an EMBL/GenBank/DDBJ whole genome shotgun (WGS) entry which is preliminary data.</text>
</comment>
<proteinExistence type="predicted"/>
<dbReference type="InterPro" id="IPR025668">
    <property type="entry name" value="Tnp_DDE_dom"/>
</dbReference>
<name>A0A5J4RBN6_9ZZZZ</name>
<dbReference type="Pfam" id="PF13737">
    <property type="entry name" value="DDE_Tnp_1_5"/>
    <property type="match status" value="1"/>
</dbReference>
<sequence length="226" mass="26673">MKLGTNLTKWLLKDERAVEICTLLNLIKIPKPIYFYRNDVFRLYIVAKKITTGIDIVATIIYYNKGCLSLYMQSKRRRHMSTLPTSRYRDTYKVSNWKAYNSNLRQRGSLTLYLEDSVLKEWELCSQKKKQVGEHTYSESIIQCCLLMKISYGLKLRQSTGFLQSIFLLLRKSHLLIPDYSTLSRRQKNLPVEASCFMDTLQQCHWNFIKRITSKTRTLFQKSISL</sequence>
<evidence type="ECO:0000259" key="1">
    <source>
        <dbReference type="Pfam" id="PF13737"/>
    </source>
</evidence>
<accession>A0A5J4RBN6</accession>
<organism evidence="2">
    <name type="scientific">termite gut metagenome</name>
    <dbReference type="NCBI Taxonomy" id="433724"/>
    <lineage>
        <taxon>unclassified sequences</taxon>
        <taxon>metagenomes</taxon>
        <taxon>organismal metagenomes</taxon>
    </lineage>
</organism>
<dbReference type="EMBL" id="SNRY01001459">
    <property type="protein sequence ID" value="KAA6330784.1"/>
    <property type="molecule type" value="Genomic_DNA"/>
</dbReference>
<evidence type="ECO:0000313" key="2">
    <source>
        <dbReference type="EMBL" id="KAA6330784.1"/>
    </source>
</evidence>
<protein>
    <recommendedName>
        <fullName evidence="1">Transposase DDE domain-containing protein</fullName>
    </recommendedName>
</protein>
<reference evidence="2" key="1">
    <citation type="submission" date="2019-03" db="EMBL/GenBank/DDBJ databases">
        <title>Single cell metagenomics reveals metabolic interactions within the superorganism composed of flagellate Streblomastix strix and complex community of Bacteroidetes bacteria on its surface.</title>
        <authorList>
            <person name="Treitli S.C."/>
            <person name="Kolisko M."/>
            <person name="Husnik F."/>
            <person name="Keeling P."/>
            <person name="Hampl V."/>
        </authorList>
    </citation>
    <scope>NUCLEOTIDE SEQUENCE</scope>
    <source>
        <strain evidence="2">STM</strain>
    </source>
</reference>
<dbReference type="AlphaFoldDB" id="A0A5J4RBN6"/>
<feature type="domain" description="Transposase DDE" evidence="1">
    <location>
        <begin position="106"/>
        <end position="194"/>
    </location>
</feature>
<gene>
    <name evidence="2" type="ORF">EZS27_020554</name>
</gene>